<dbReference type="Proteomes" id="UP000647416">
    <property type="component" value="Unassembled WGS sequence"/>
</dbReference>
<dbReference type="Gene3D" id="3.20.20.70">
    <property type="entry name" value="Aldolase class I"/>
    <property type="match status" value="1"/>
</dbReference>
<dbReference type="AlphaFoldDB" id="A0A926F9F2"/>
<keyword evidence="4" id="KW-1185">Reference proteome</keyword>
<name>A0A926F9F2_9FIRM</name>
<evidence type="ECO:0000313" key="3">
    <source>
        <dbReference type="EMBL" id="MBC8596390.1"/>
    </source>
</evidence>
<reference evidence="3" key="1">
    <citation type="submission" date="2020-08" db="EMBL/GenBank/DDBJ databases">
        <title>Genome public.</title>
        <authorList>
            <person name="Liu C."/>
            <person name="Sun Q."/>
        </authorList>
    </citation>
    <scope>NUCLEOTIDE SEQUENCE</scope>
    <source>
        <strain evidence="3">NSJ-50</strain>
    </source>
</reference>
<proteinExistence type="predicted"/>
<dbReference type="InterPro" id="IPR036034">
    <property type="entry name" value="PDZ_sf"/>
</dbReference>
<dbReference type="InterPro" id="IPR045375">
    <property type="entry name" value="Put_radical_SAM-like_N"/>
</dbReference>
<dbReference type="EMBL" id="JACRTE010000005">
    <property type="protein sequence ID" value="MBC8596390.1"/>
    <property type="molecule type" value="Genomic_DNA"/>
</dbReference>
<accession>A0A926F9F2</accession>
<feature type="domain" description="DUF512" evidence="1">
    <location>
        <begin position="220"/>
        <end position="422"/>
    </location>
</feature>
<dbReference type="SUPFAM" id="SSF50156">
    <property type="entry name" value="PDZ domain-like"/>
    <property type="match status" value="1"/>
</dbReference>
<sequence length="434" mass="49700">MGIAKVKSVIENSIAYDAYIEPGDVITMIDGKEICDFIDFKYLTSNDYYVVTVEKKDGEVEEIEIYNDDFEPFGVEFENQLIDKPRECRNKCIFCFMDQLPPNMRATMHFKDDDVRLSFLQGNYVTLTNLNDKDIERIVRLKISPINVSVHTTDGELRKKMLNNRFADKILDIMHKFKDGGIRMNAQIVLCKGINDGKYLEKSICDLEKLFPAIMSVSIVPVGVSAYRKGLFPLESFDEKTAGDVIDLVTPYQKRFKKKYGTSLVYLADEFYISAKRELPPYEHYETFPQIENGVGLMTCFEEEFYTAVEFFSPSGKKPQKKSLATSVIAYDYIKKFKDRADEIQNTNCETFKIRNDFFGNKITVTGLLCGRDIINQLKGKISGEVLLLSDSMIKPGSDLFLDDYRICDVEKELNVKVVLVKNDGADLLDCLMM</sequence>
<dbReference type="InterPro" id="IPR007549">
    <property type="entry name" value="DUF512"/>
</dbReference>
<evidence type="ECO:0000259" key="1">
    <source>
        <dbReference type="Pfam" id="PF04459"/>
    </source>
</evidence>
<dbReference type="SUPFAM" id="SSF102114">
    <property type="entry name" value="Radical SAM enzymes"/>
    <property type="match status" value="1"/>
</dbReference>
<evidence type="ECO:0000313" key="4">
    <source>
        <dbReference type="Proteomes" id="UP000647416"/>
    </source>
</evidence>
<feature type="domain" description="Putative radical SAM N-terminal" evidence="2">
    <location>
        <begin position="69"/>
        <end position="217"/>
    </location>
</feature>
<dbReference type="Pfam" id="PF19238">
    <property type="entry name" value="Radical_SAM_2"/>
    <property type="match status" value="1"/>
</dbReference>
<dbReference type="Gene3D" id="2.30.42.10">
    <property type="match status" value="1"/>
</dbReference>
<organism evidence="3 4">
    <name type="scientific">Qingrenia yutianensis</name>
    <dbReference type="NCBI Taxonomy" id="2763676"/>
    <lineage>
        <taxon>Bacteria</taxon>
        <taxon>Bacillati</taxon>
        <taxon>Bacillota</taxon>
        <taxon>Clostridia</taxon>
        <taxon>Eubacteriales</taxon>
        <taxon>Oscillospiraceae</taxon>
        <taxon>Qingrenia</taxon>
    </lineage>
</organism>
<dbReference type="InterPro" id="IPR058240">
    <property type="entry name" value="rSAM_sf"/>
</dbReference>
<dbReference type="Pfam" id="PF04459">
    <property type="entry name" value="DUF512"/>
    <property type="match status" value="1"/>
</dbReference>
<dbReference type="RefSeq" id="WP_178347772.1">
    <property type="nucleotide sequence ID" value="NZ_JACRTE010000005.1"/>
</dbReference>
<comment type="caution">
    <text evidence="3">The sequence shown here is derived from an EMBL/GenBank/DDBJ whole genome shotgun (WGS) entry which is preliminary data.</text>
</comment>
<gene>
    <name evidence="3" type="ORF">H8706_05860</name>
</gene>
<evidence type="ECO:0000259" key="2">
    <source>
        <dbReference type="Pfam" id="PF19238"/>
    </source>
</evidence>
<dbReference type="InterPro" id="IPR013785">
    <property type="entry name" value="Aldolase_TIM"/>
</dbReference>
<protein>
    <submittedName>
        <fullName evidence="3">DUF512 domain-containing protein</fullName>
    </submittedName>
</protein>